<sequence>MTTAYEAQFLFHIFIMQNNINI</sequence>
<protein>
    <submittedName>
        <fullName evidence="1">Uncharacterized protein</fullName>
    </submittedName>
</protein>
<name>A0A0E9SL00_ANGAN</name>
<dbReference type="EMBL" id="GBXM01067252">
    <property type="protein sequence ID" value="JAH41325.1"/>
    <property type="molecule type" value="Transcribed_RNA"/>
</dbReference>
<dbReference type="AlphaFoldDB" id="A0A0E9SL00"/>
<organism evidence="1">
    <name type="scientific">Anguilla anguilla</name>
    <name type="common">European freshwater eel</name>
    <name type="synonym">Muraena anguilla</name>
    <dbReference type="NCBI Taxonomy" id="7936"/>
    <lineage>
        <taxon>Eukaryota</taxon>
        <taxon>Metazoa</taxon>
        <taxon>Chordata</taxon>
        <taxon>Craniata</taxon>
        <taxon>Vertebrata</taxon>
        <taxon>Euteleostomi</taxon>
        <taxon>Actinopterygii</taxon>
        <taxon>Neopterygii</taxon>
        <taxon>Teleostei</taxon>
        <taxon>Anguilliformes</taxon>
        <taxon>Anguillidae</taxon>
        <taxon>Anguilla</taxon>
    </lineage>
</organism>
<reference evidence="1" key="2">
    <citation type="journal article" date="2015" name="Fish Shellfish Immunol.">
        <title>Early steps in the European eel (Anguilla anguilla)-Vibrio vulnificus interaction in the gills: Role of the RtxA13 toxin.</title>
        <authorList>
            <person name="Callol A."/>
            <person name="Pajuelo D."/>
            <person name="Ebbesson L."/>
            <person name="Teles M."/>
            <person name="MacKenzie S."/>
            <person name="Amaro C."/>
        </authorList>
    </citation>
    <scope>NUCLEOTIDE SEQUENCE</scope>
</reference>
<reference evidence="1" key="1">
    <citation type="submission" date="2014-11" db="EMBL/GenBank/DDBJ databases">
        <authorList>
            <person name="Amaro Gonzalez C."/>
        </authorList>
    </citation>
    <scope>NUCLEOTIDE SEQUENCE</scope>
</reference>
<accession>A0A0E9SL00</accession>
<evidence type="ECO:0000313" key="1">
    <source>
        <dbReference type="EMBL" id="JAH41325.1"/>
    </source>
</evidence>
<proteinExistence type="predicted"/>